<dbReference type="AlphaFoldDB" id="A0A1M6P9T6"/>
<dbReference type="Proteomes" id="UP000322917">
    <property type="component" value="Unassembled WGS sequence"/>
</dbReference>
<feature type="region of interest" description="Disordered" evidence="1">
    <location>
        <begin position="32"/>
        <end position="53"/>
    </location>
</feature>
<protein>
    <submittedName>
        <fullName evidence="3">Uncharacterized protein</fullName>
    </submittedName>
</protein>
<sequence>MKYCQKCGNESADDVNFCGSCGNKLGEPRSEVQASIPQPTFNQPPQANKQSDKKKGCIGCLAIIVFFIIIVAIFGSCSNKNSTPPAEPAVTQEKTEKDKEKAIADANKAVIDMLGTFYKKTDEVEKTEWYTQWQGSYPAETAVYWYVGLNSDDIINQRVKIVHFSSDIDWVFWDKIIFSTTEKKWDYDIGSFAGQSGGGKSTQIVMGGKYETVDLPIKKVIQGVEIVTNGSNPIIRLQGKEHHYDIKLSSKDIDNLKNAIAFSKNAEIIGNRIIRAK</sequence>
<evidence type="ECO:0000256" key="2">
    <source>
        <dbReference type="SAM" id="Phobius"/>
    </source>
</evidence>
<evidence type="ECO:0000313" key="4">
    <source>
        <dbReference type="Proteomes" id="UP000322917"/>
    </source>
</evidence>
<feature type="transmembrane region" description="Helical" evidence="2">
    <location>
        <begin position="56"/>
        <end position="75"/>
    </location>
</feature>
<proteinExistence type="predicted"/>
<feature type="compositionally biased region" description="Polar residues" evidence="1">
    <location>
        <begin position="32"/>
        <end position="49"/>
    </location>
</feature>
<dbReference type="EMBL" id="FQZD01000067">
    <property type="protein sequence ID" value="SHK04684.1"/>
    <property type="molecule type" value="Genomic_DNA"/>
</dbReference>
<gene>
    <name evidence="3" type="ORF">SAMN02745170_03993</name>
</gene>
<evidence type="ECO:0000256" key="1">
    <source>
        <dbReference type="SAM" id="MobiDB-lite"/>
    </source>
</evidence>
<organism evidence="3 4">
    <name type="scientific">Propionispora hippei DSM 15287</name>
    <dbReference type="NCBI Taxonomy" id="1123003"/>
    <lineage>
        <taxon>Bacteria</taxon>
        <taxon>Bacillati</taxon>
        <taxon>Bacillota</taxon>
        <taxon>Negativicutes</taxon>
        <taxon>Selenomonadales</taxon>
        <taxon>Sporomusaceae</taxon>
        <taxon>Propionispora</taxon>
    </lineage>
</organism>
<reference evidence="3 4" key="1">
    <citation type="submission" date="2016-11" db="EMBL/GenBank/DDBJ databases">
        <authorList>
            <person name="Varghese N."/>
            <person name="Submissions S."/>
        </authorList>
    </citation>
    <scope>NUCLEOTIDE SEQUENCE [LARGE SCALE GENOMIC DNA]</scope>
    <source>
        <strain evidence="3 4">DSM 15287</strain>
    </source>
</reference>
<name>A0A1M6P9T6_9FIRM</name>
<keyword evidence="2" id="KW-1133">Transmembrane helix</keyword>
<keyword evidence="2" id="KW-0472">Membrane</keyword>
<dbReference type="RefSeq" id="WP_149736511.1">
    <property type="nucleotide sequence ID" value="NZ_FQZD01000067.1"/>
</dbReference>
<evidence type="ECO:0000313" key="3">
    <source>
        <dbReference type="EMBL" id="SHK04684.1"/>
    </source>
</evidence>
<keyword evidence="4" id="KW-1185">Reference proteome</keyword>
<dbReference type="OrthoDB" id="9788304at2"/>
<keyword evidence="2" id="KW-0812">Transmembrane</keyword>
<accession>A0A1M6P9T6</accession>